<dbReference type="Gene3D" id="3.40.1090.10">
    <property type="entry name" value="Cytosolic phospholipase A2 catalytic domain"/>
    <property type="match status" value="1"/>
</dbReference>
<gene>
    <name evidence="5" type="ORF">METZ01_LOCUS102266</name>
</gene>
<evidence type="ECO:0000256" key="3">
    <source>
        <dbReference type="ARBA" id="ARBA00023098"/>
    </source>
</evidence>
<evidence type="ECO:0000256" key="1">
    <source>
        <dbReference type="ARBA" id="ARBA00022801"/>
    </source>
</evidence>
<evidence type="ECO:0000256" key="2">
    <source>
        <dbReference type="ARBA" id="ARBA00022963"/>
    </source>
</evidence>
<accession>A0A381WAB6</accession>
<name>A0A381WAB6_9ZZZZ</name>
<sequence length="278" mass="30985">MVAGTSIGAVIGAMYAATQDPDWIENKFKEFIDSEAYKKIGLHRLVPTGQPNSSIFQTAATYMKNQIIINLSNERLGILKQERLSEIIDFMLPVKTFEELQIPFSCLAVDLNSGDDVIFNSGNLVEAIAASSAIPGYIPPIEKDGMLLTDGAVSCPVPVKTVRKMGADFRISVDVGLNHFEPLENPNLLQVLGRAEQITSTRLGEVKSEKADITIRPDTLNAFWAEFDKIDQLVKLGAEETEKQFWKIRDNLKKKKSIHHKVIQFFEYISGIERDQAA</sequence>
<dbReference type="InterPro" id="IPR002641">
    <property type="entry name" value="PNPLA_dom"/>
</dbReference>
<dbReference type="InterPro" id="IPR050301">
    <property type="entry name" value="NTE"/>
</dbReference>
<keyword evidence="1" id="KW-0378">Hydrolase</keyword>
<evidence type="ECO:0000259" key="4">
    <source>
        <dbReference type="PROSITE" id="PS51635"/>
    </source>
</evidence>
<dbReference type="PANTHER" id="PTHR14226:SF76">
    <property type="entry name" value="NTE FAMILY PROTEIN RSSA"/>
    <property type="match status" value="1"/>
</dbReference>
<reference evidence="5" key="1">
    <citation type="submission" date="2018-05" db="EMBL/GenBank/DDBJ databases">
        <authorList>
            <person name="Lanie J.A."/>
            <person name="Ng W.-L."/>
            <person name="Kazmierczak K.M."/>
            <person name="Andrzejewski T.M."/>
            <person name="Davidsen T.M."/>
            <person name="Wayne K.J."/>
            <person name="Tettelin H."/>
            <person name="Glass J.I."/>
            <person name="Rusch D."/>
            <person name="Podicherti R."/>
            <person name="Tsui H.-C.T."/>
            <person name="Winkler M.E."/>
        </authorList>
    </citation>
    <scope>NUCLEOTIDE SEQUENCE</scope>
</reference>
<feature type="domain" description="PNPLA" evidence="4">
    <location>
        <begin position="1"/>
        <end position="163"/>
    </location>
</feature>
<dbReference type="SUPFAM" id="SSF52151">
    <property type="entry name" value="FabD/lysophospholipase-like"/>
    <property type="match status" value="1"/>
</dbReference>
<protein>
    <recommendedName>
        <fullName evidence="4">PNPLA domain-containing protein</fullName>
    </recommendedName>
</protein>
<keyword evidence="2" id="KW-0442">Lipid degradation</keyword>
<dbReference type="InterPro" id="IPR016035">
    <property type="entry name" value="Acyl_Trfase/lysoPLipase"/>
</dbReference>
<proteinExistence type="predicted"/>
<dbReference type="Pfam" id="PF01734">
    <property type="entry name" value="Patatin"/>
    <property type="match status" value="1"/>
</dbReference>
<dbReference type="GO" id="GO:0016787">
    <property type="term" value="F:hydrolase activity"/>
    <property type="evidence" value="ECO:0007669"/>
    <property type="project" value="UniProtKB-KW"/>
</dbReference>
<dbReference type="GO" id="GO:0016042">
    <property type="term" value="P:lipid catabolic process"/>
    <property type="evidence" value="ECO:0007669"/>
    <property type="project" value="UniProtKB-KW"/>
</dbReference>
<organism evidence="5">
    <name type="scientific">marine metagenome</name>
    <dbReference type="NCBI Taxonomy" id="408172"/>
    <lineage>
        <taxon>unclassified sequences</taxon>
        <taxon>metagenomes</taxon>
        <taxon>ecological metagenomes</taxon>
    </lineage>
</organism>
<dbReference type="AlphaFoldDB" id="A0A381WAB6"/>
<evidence type="ECO:0000313" key="5">
    <source>
        <dbReference type="EMBL" id="SVA49412.1"/>
    </source>
</evidence>
<keyword evidence="3" id="KW-0443">Lipid metabolism</keyword>
<dbReference type="PROSITE" id="PS51635">
    <property type="entry name" value="PNPLA"/>
    <property type="match status" value="1"/>
</dbReference>
<dbReference type="PANTHER" id="PTHR14226">
    <property type="entry name" value="NEUROPATHY TARGET ESTERASE/SWISS CHEESE D.MELANOGASTER"/>
    <property type="match status" value="1"/>
</dbReference>
<dbReference type="EMBL" id="UINC01011168">
    <property type="protein sequence ID" value="SVA49412.1"/>
    <property type="molecule type" value="Genomic_DNA"/>
</dbReference>